<comment type="subcellular location">
    <subcellularLocation>
        <location evidence="2">Cytoplasm</location>
    </subcellularLocation>
</comment>
<dbReference type="InterPro" id="IPR003029">
    <property type="entry name" value="S1_domain"/>
</dbReference>
<evidence type="ECO:0000256" key="3">
    <source>
        <dbReference type="ARBA" id="ARBA00012163"/>
    </source>
</evidence>
<dbReference type="EC" id="3.1.13.1" evidence="3"/>
<dbReference type="OrthoDB" id="9764149at2"/>
<dbReference type="InterPro" id="IPR012340">
    <property type="entry name" value="NA-bd_OB-fold"/>
</dbReference>
<feature type="domain" description="S1 motif" evidence="9">
    <location>
        <begin position="575"/>
        <end position="654"/>
    </location>
</feature>
<dbReference type="Pfam" id="PF00773">
    <property type="entry name" value="RNB"/>
    <property type="match status" value="1"/>
</dbReference>
<dbReference type="NCBIfam" id="TIGR00358">
    <property type="entry name" value="3_prime_RNase"/>
    <property type="match status" value="1"/>
</dbReference>
<dbReference type="InterPro" id="IPR001900">
    <property type="entry name" value="RNase_II/R"/>
</dbReference>
<keyword evidence="6" id="KW-0378">Hydrolase</keyword>
<dbReference type="EMBL" id="SRMF01000001">
    <property type="protein sequence ID" value="TGG95826.1"/>
    <property type="molecule type" value="Genomic_DNA"/>
</dbReference>
<dbReference type="Pfam" id="PF08206">
    <property type="entry name" value="OB_RNB"/>
    <property type="match status" value="1"/>
</dbReference>
<dbReference type="SMART" id="SM00357">
    <property type="entry name" value="CSP"/>
    <property type="match status" value="1"/>
</dbReference>
<evidence type="ECO:0000256" key="7">
    <source>
        <dbReference type="ARBA" id="ARBA00022839"/>
    </source>
</evidence>
<dbReference type="GO" id="GO:0008859">
    <property type="term" value="F:exoribonuclease II activity"/>
    <property type="evidence" value="ECO:0007669"/>
    <property type="project" value="UniProtKB-EC"/>
</dbReference>
<dbReference type="GO" id="GO:0005829">
    <property type="term" value="C:cytosol"/>
    <property type="evidence" value="ECO:0007669"/>
    <property type="project" value="TreeGrafter"/>
</dbReference>
<accession>A0A4Z0WIZ6</accession>
<sequence length="655" mass="72988">MLDPNALSQLAALKNQFDEAKVLLSGRVRGTQNRYGFVVTEEGDSHFLNPEAMKKLLPGDQIEFSLVEQDGRSQAQPEQLLDSSLQQFVGRLVEKNGRKWVKPDLHGFNRWVALVHKGAETAPVGSWIRCTLKRHPYEDGRALARVDAILGDDDTPFIEHLVAKARFDAGAEFPAAVQREVAALDPAAMLAAQDDYEDATDLPLVTIDGRQTQDMDDAVCVAEADDHWQLSIAIADPSLFVAPGSALDQEALRRHSSSYLPGETLHMLPPEVAVDLCALQAGVERPALLLQTRVDKASGAASDTRFSFARIRSRAKLNYTAVSAWLAAGQVIDTEVLPAPDGEVSLSADDLLAGLQALDRLTARLSDFRQQRCMVMPERPDYRLHLDERGHVSAIEEEARNRAQQMVEEVMLLSNHLAARYLAEQGVGLFLCHDGFRDDQQETVRALLEKTLGSAPQDLTEFSTMLPVLQEARARQDLPLDRLLSKFYRRTELGTRPRPHWGLGFSHYTTVTSPIRKYLDLMLHRQLKALWRGQSVPELGAEQLELLQAGQSTQRAIANFTEHWLKTIYLKPREGEVLAGSIQHVTPNGFSVQLDGLGISGFVNVKGWRDREAEFDPVLQEHHTGRGVFRLEMPVQVKVQSVDLEQRNIQLEIAG</sequence>
<keyword evidence="11" id="KW-1185">Reference proteome</keyword>
<dbReference type="Gene3D" id="2.40.50.140">
    <property type="entry name" value="Nucleic acid-binding proteins"/>
    <property type="match status" value="2"/>
</dbReference>
<dbReference type="Proteomes" id="UP000297475">
    <property type="component" value="Unassembled WGS sequence"/>
</dbReference>
<dbReference type="RefSeq" id="WP_135481804.1">
    <property type="nucleotide sequence ID" value="NZ_SRMF01000001.1"/>
</dbReference>
<keyword evidence="7" id="KW-0269">Exonuclease</keyword>
<gene>
    <name evidence="10" type="ORF">E4656_05320</name>
</gene>
<dbReference type="SUPFAM" id="SSF50249">
    <property type="entry name" value="Nucleic acid-binding proteins"/>
    <property type="match status" value="3"/>
</dbReference>
<evidence type="ECO:0000256" key="4">
    <source>
        <dbReference type="ARBA" id="ARBA00022490"/>
    </source>
</evidence>
<name>A0A4Z0WIZ6_9GAMM</name>
<dbReference type="AlphaFoldDB" id="A0A4Z0WIZ6"/>
<evidence type="ECO:0000256" key="2">
    <source>
        <dbReference type="ARBA" id="ARBA00004496"/>
    </source>
</evidence>
<evidence type="ECO:0000256" key="5">
    <source>
        <dbReference type="ARBA" id="ARBA00022722"/>
    </source>
</evidence>
<comment type="catalytic activity">
    <reaction evidence="1">
        <text>Exonucleolytic cleavage in the 3'- to 5'-direction to yield nucleoside 5'-phosphates.</text>
        <dbReference type="EC" id="3.1.13.1"/>
    </reaction>
</comment>
<evidence type="ECO:0000256" key="6">
    <source>
        <dbReference type="ARBA" id="ARBA00022801"/>
    </source>
</evidence>
<dbReference type="InterPro" id="IPR011129">
    <property type="entry name" value="CSD"/>
</dbReference>
<evidence type="ECO:0000259" key="9">
    <source>
        <dbReference type="PROSITE" id="PS50126"/>
    </source>
</evidence>
<evidence type="ECO:0000256" key="1">
    <source>
        <dbReference type="ARBA" id="ARBA00001849"/>
    </source>
</evidence>
<evidence type="ECO:0000313" key="11">
    <source>
        <dbReference type="Proteomes" id="UP000297475"/>
    </source>
</evidence>
<dbReference type="Pfam" id="PF00575">
    <property type="entry name" value="S1"/>
    <property type="match status" value="1"/>
</dbReference>
<keyword evidence="8" id="KW-0694">RNA-binding</keyword>
<dbReference type="Pfam" id="PF17876">
    <property type="entry name" value="CSD2"/>
    <property type="match status" value="1"/>
</dbReference>
<protein>
    <recommendedName>
        <fullName evidence="3">exoribonuclease II</fullName>
        <ecNumber evidence="3">3.1.13.1</ecNumber>
    </recommendedName>
</protein>
<comment type="caution">
    <text evidence="10">The sequence shown here is derived from an EMBL/GenBank/DDBJ whole genome shotgun (WGS) entry which is preliminary data.</text>
</comment>
<dbReference type="InterPro" id="IPR040476">
    <property type="entry name" value="CSD2"/>
</dbReference>
<dbReference type="SMART" id="SM00955">
    <property type="entry name" value="RNB"/>
    <property type="match status" value="1"/>
</dbReference>
<organism evidence="10 11">
    <name type="scientific">Natronospirillum operosum</name>
    <dbReference type="NCBI Taxonomy" id="2759953"/>
    <lineage>
        <taxon>Bacteria</taxon>
        <taxon>Pseudomonadati</taxon>
        <taxon>Pseudomonadota</taxon>
        <taxon>Gammaproteobacteria</taxon>
        <taxon>Oceanospirillales</taxon>
        <taxon>Natronospirillaceae</taxon>
        <taxon>Natronospirillum</taxon>
    </lineage>
</organism>
<keyword evidence="4" id="KW-0963">Cytoplasm</keyword>
<proteinExistence type="predicted"/>
<dbReference type="InterPro" id="IPR004476">
    <property type="entry name" value="RNase_II/RNase_R"/>
</dbReference>
<dbReference type="InterPro" id="IPR050180">
    <property type="entry name" value="RNR_Ribonuclease"/>
</dbReference>
<evidence type="ECO:0000313" key="10">
    <source>
        <dbReference type="EMBL" id="TGG95826.1"/>
    </source>
</evidence>
<reference evidence="10 11" key="1">
    <citation type="submission" date="2019-04" db="EMBL/GenBank/DDBJ databases">
        <title>Natronospirillum operosus gen. nov., sp. nov., a haloalkaliphilic satellite isolated from decaying biomass of laboratory culture of cyanobacterium Geitlerinema sp. and proposal of Natronospirillaceae fam. nov. and Saccharospirillaceae fam. nov.</title>
        <authorList>
            <person name="Kevbrin V."/>
            <person name="Boltyanskaya Y."/>
            <person name="Koziaeva V."/>
            <person name="Grouzdev D.S."/>
            <person name="Park M."/>
            <person name="Cho J."/>
        </authorList>
    </citation>
    <scope>NUCLEOTIDE SEQUENCE [LARGE SCALE GENOMIC DNA]</scope>
    <source>
        <strain evidence="10 11">G-116</strain>
    </source>
</reference>
<dbReference type="GO" id="GO:0006402">
    <property type="term" value="P:mRNA catabolic process"/>
    <property type="evidence" value="ECO:0007669"/>
    <property type="project" value="TreeGrafter"/>
</dbReference>
<dbReference type="PANTHER" id="PTHR23355">
    <property type="entry name" value="RIBONUCLEASE"/>
    <property type="match status" value="1"/>
</dbReference>
<evidence type="ECO:0000256" key="8">
    <source>
        <dbReference type="ARBA" id="ARBA00022884"/>
    </source>
</evidence>
<dbReference type="GO" id="GO:0003723">
    <property type="term" value="F:RNA binding"/>
    <property type="evidence" value="ECO:0007669"/>
    <property type="project" value="UniProtKB-KW"/>
</dbReference>
<dbReference type="PANTHER" id="PTHR23355:SF37">
    <property type="entry name" value="EXORIBONUCLEASE 2"/>
    <property type="match status" value="1"/>
</dbReference>
<dbReference type="InterPro" id="IPR013223">
    <property type="entry name" value="RNase_B_OB_dom"/>
</dbReference>
<keyword evidence="5" id="KW-0540">Nuclease</keyword>
<dbReference type="PROSITE" id="PS50126">
    <property type="entry name" value="S1"/>
    <property type="match status" value="1"/>
</dbReference>